<dbReference type="InterPro" id="IPR016162">
    <property type="entry name" value="Ald_DH_N"/>
</dbReference>
<evidence type="ECO:0000256" key="3">
    <source>
        <dbReference type="PIRNR" id="PIRNR036492"/>
    </source>
</evidence>
<proteinExistence type="inferred from homology"/>
<dbReference type="SUPFAM" id="SSF53720">
    <property type="entry name" value="ALDH-like"/>
    <property type="match status" value="1"/>
</dbReference>
<dbReference type="GO" id="GO:0016620">
    <property type="term" value="F:oxidoreductase activity, acting on the aldehyde or oxo group of donors, NAD or NADP as acceptor"/>
    <property type="evidence" value="ECO:0007669"/>
    <property type="project" value="InterPro"/>
</dbReference>
<evidence type="ECO:0000256" key="1">
    <source>
        <dbReference type="ARBA" id="ARBA00009986"/>
    </source>
</evidence>
<dbReference type="EMBL" id="JACCAC010000001">
    <property type="protein sequence ID" value="NYG54232.1"/>
    <property type="molecule type" value="Genomic_DNA"/>
</dbReference>
<dbReference type="InterPro" id="IPR029510">
    <property type="entry name" value="Ald_DH_CS_GLU"/>
</dbReference>
<evidence type="ECO:0000256" key="2">
    <source>
        <dbReference type="ARBA" id="ARBA00023002"/>
    </source>
</evidence>
<gene>
    <name evidence="8" type="ORF">BJ989_000536</name>
</gene>
<reference evidence="8 9" key="1">
    <citation type="submission" date="2020-07" db="EMBL/GenBank/DDBJ databases">
        <title>Sequencing the genomes of 1000 actinobacteria strains.</title>
        <authorList>
            <person name="Klenk H.-P."/>
        </authorList>
    </citation>
    <scope>NUCLEOTIDE SEQUENCE [LARGE SCALE GENOMIC DNA]</scope>
    <source>
        <strain evidence="8 9">DSM 24552</strain>
    </source>
</reference>
<organism evidence="8 9">
    <name type="scientific">Nocardioides perillae</name>
    <dbReference type="NCBI Taxonomy" id="1119534"/>
    <lineage>
        <taxon>Bacteria</taxon>
        <taxon>Bacillati</taxon>
        <taxon>Actinomycetota</taxon>
        <taxon>Actinomycetes</taxon>
        <taxon>Propionibacteriales</taxon>
        <taxon>Nocardioidaceae</taxon>
        <taxon>Nocardioides</taxon>
    </lineage>
</organism>
<dbReference type="Pfam" id="PF00171">
    <property type="entry name" value="Aldedh"/>
    <property type="match status" value="1"/>
</dbReference>
<evidence type="ECO:0000256" key="5">
    <source>
        <dbReference type="PROSITE-ProRule" id="PRU10007"/>
    </source>
</evidence>
<dbReference type="CDD" id="cd07099">
    <property type="entry name" value="ALDH_DDALDH"/>
    <property type="match status" value="1"/>
</dbReference>
<dbReference type="InterPro" id="IPR016163">
    <property type="entry name" value="Ald_DH_C"/>
</dbReference>
<dbReference type="InterPro" id="IPR016161">
    <property type="entry name" value="Ald_DH/histidinol_DH"/>
</dbReference>
<dbReference type="Proteomes" id="UP000544110">
    <property type="component" value="Unassembled WGS sequence"/>
</dbReference>
<keyword evidence="2 3" id="KW-0560">Oxidoreductase</keyword>
<dbReference type="Gene3D" id="3.40.309.10">
    <property type="entry name" value="Aldehyde Dehydrogenase, Chain A, domain 2"/>
    <property type="match status" value="1"/>
</dbReference>
<feature type="active site" evidence="4">
    <location>
        <position position="287"/>
    </location>
</feature>
<dbReference type="PANTHER" id="PTHR11699">
    <property type="entry name" value="ALDEHYDE DEHYDROGENASE-RELATED"/>
    <property type="match status" value="1"/>
</dbReference>
<dbReference type="InterPro" id="IPR016160">
    <property type="entry name" value="Ald_DH_CS_CYS"/>
</dbReference>
<dbReference type="GO" id="GO:0006081">
    <property type="term" value="P:aldehyde metabolic process"/>
    <property type="evidence" value="ECO:0007669"/>
    <property type="project" value="InterPro"/>
</dbReference>
<dbReference type="RefSeq" id="WP_179516894.1">
    <property type="nucleotide sequence ID" value="NZ_JACCAC010000001.1"/>
</dbReference>
<comment type="caution">
    <text evidence="8">The sequence shown here is derived from an EMBL/GenBank/DDBJ whole genome shotgun (WGS) entry which is preliminary data.</text>
</comment>
<name>A0A7Y9RPM0_9ACTN</name>
<feature type="active site" evidence="4 5">
    <location>
        <position position="253"/>
    </location>
</feature>
<dbReference type="PROSITE" id="PS00070">
    <property type="entry name" value="ALDEHYDE_DEHYDR_CYS"/>
    <property type="match status" value="1"/>
</dbReference>
<comment type="similarity">
    <text evidence="1 3 6">Belongs to the aldehyde dehydrogenase family.</text>
</comment>
<dbReference type="Gene3D" id="3.40.605.10">
    <property type="entry name" value="Aldehyde Dehydrogenase, Chain A, domain 1"/>
    <property type="match status" value="1"/>
</dbReference>
<sequence length="506" mass="53598">MTTQQGTRQRRDERFDAGRTDRATFEVRSPGTGDVVGTYPVHTDDDVRDAVRRAREAAAWWADLGFAGRRERLDAFRGILARRIQQLGGIVAEETGKPHSDAVLEVALVLDHLAWAAKHAEKVLGRRRVRSGMLTAHLAGEVEYKPLGVVGVIGPWNFPVFTPLGSIVFALAAGNAVVFKPSEFSPGVGAWLVDAFAQVVPEQPVFQLVTGDGSTGAALCRSGVDKLAFTGSTATAKKVMATCAETLTPIVAECGGKDAMIVDEDADLDAAVDGAVWAGLMNAGQACIGTERVLVHERVHDAFLAKLTAKVSGLRAGADPEAKIGPITMPSQVEVIERHIADALERGGRIAAGGGERDGQVVQPHVLVDVPDDALANTEETFGPTLTVGKVRSMEEAVARANATSYGLGATVYGKRGREVARRLRSGMVSVNAVFAAAQLASVPFGGVGDSGFGRIHGPDGLREFTASQAVVRQRFKSALPLTSFERTAKMEETLGKVVAIVHGRK</sequence>
<evidence type="ECO:0000256" key="6">
    <source>
        <dbReference type="RuleBase" id="RU003345"/>
    </source>
</evidence>
<evidence type="ECO:0000259" key="7">
    <source>
        <dbReference type="Pfam" id="PF00171"/>
    </source>
</evidence>
<dbReference type="PIRSF" id="PIRSF036492">
    <property type="entry name" value="ALDH"/>
    <property type="match status" value="1"/>
</dbReference>
<feature type="domain" description="Aldehyde dehydrogenase" evidence="7">
    <location>
        <begin position="23"/>
        <end position="471"/>
    </location>
</feature>
<evidence type="ECO:0000256" key="4">
    <source>
        <dbReference type="PIRSR" id="PIRSR036492-1"/>
    </source>
</evidence>
<protein>
    <recommendedName>
        <fullName evidence="3">Aldehyde dehydrogenase</fullName>
    </recommendedName>
</protein>
<dbReference type="PROSITE" id="PS00687">
    <property type="entry name" value="ALDEHYDE_DEHYDR_GLU"/>
    <property type="match status" value="1"/>
</dbReference>
<dbReference type="InterPro" id="IPR015590">
    <property type="entry name" value="Aldehyde_DH_dom"/>
</dbReference>
<evidence type="ECO:0000313" key="9">
    <source>
        <dbReference type="Proteomes" id="UP000544110"/>
    </source>
</evidence>
<accession>A0A7Y9RPM0</accession>
<dbReference type="InterPro" id="IPR012394">
    <property type="entry name" value="Aldehyde_DH_NAD(P)"/>
</dbReference>
<dbReference type="AlphaFoldDB" id="A0A7Y9RPM0"/>
<evidence type="ECO:0000313" key="8">
    <source>
        <dbReference type="EMBL" id="NYG54232.1"/>
    </source>
</evidence>
<keyword evidence="9" id="KW-1185">Reference proteome</keyword>